<dbReference type="GO" id="GO:0016020">
    <property type="term" value="C:membrane"/>
    <property type="evidence" value="ECO:0007669"/>
    <property type="project" value="UniProtKB-SubCell"/>
</dbReference>
<evidence type="ECO:0000256" key="5">
    <source>
        <dbReference type="SAM" id="Phobius"/>
    </source>
</evidence>
<protein>
    <submittedName>
        <fullName evidence="6">Putative membrane protein</fullName>
    </submittedName>
</protein>
<name>A0A2P8GCT1_9BACL</name>
<gene>
    <name evidence="6" type="ORF">B0H99_11168</name>
</gene>
<dbReference type="PANTHER" id="PTHR36460">
    <property type="entry name" value="UPF0132 DOMAIN PROTEIN (AFU_ORTHOLOGUE AFUA_3G10255)"/>
    <property type="match status" value="1"/>
</dbReference>
<keyword evidence="2 5" id="KW-0812">Transmembrane</keyword>
<dbReference type="InterPro" id="IPR019109">
    <property type="entry name" value="MamF_MmsF"/>
</dbReference>
<evidence type="ECO:0000256" key="3">
    <source>
        <dbReference type="ARBA" id="ARBA00022989"/>
    </source>
</evidence>
<evidence type="ECO:0000256" key="1">
    <source>
        <dbReference type="ARBA" id="ARBA00004141"/>
    </source>
</evidence>
<dbReference type="AlphaFoldDB" id="A0A2P8GCT1"/>
<feature type="transmembrane region" description="Helical" evidence="5">
    <location>
        <begin position="73"/>
        <end position="95"/>
    </location>
</feature>
<keyword evidence="3 5" id="KW-1133">Transmembrane helix</keyword>
<dbReference type="PANTHER" id="PTHR36460:SF1">
    <property type="entry name" value="UPF0132 DOMAIN PROTEIN (AFU_ORTHOLOGUE AFUA_3G10255)"/>
    <property type="match status" value="1"/>
</dbReference>
<evidence type="ECO:0000256" key="4">
    <source>
        <dbReference type="ARBA" id="ARBA00023136"/>
    </source>
</evidence>
<keyword evidence="4 5" id="KW-0472">Membrane</keyword>
<feature type="transmembrane region" description="Helical" evidence="5">
    <location>
        <begin position="42"/>
        <end position="61"/>
    </location>
</feature>
<comment type="subcellular location">
    <subcellularLocation>
        <location evidence="1">Membrane</location>
        <topology evidence="1">Multi-pass membrane protein</topology>
    </subcellularLocation>
</comment>
<proteinExistence type="predicted"/>
<feature type="transmembrane region" description="Helical" evidence="5">
    <location>
        <begin position="101"/>
        <end position="119"/>
    </location>
</feature>
<dbReference type="EMBL" id="PYAT01000011">
    <property type="protein sequence ID" value="PSL31685.1"/>
    <property type="molecule type" value="Genomic_DNA"/>
</dbReference>
<dbReference type="Proteomes" id="UP000242682">
    <property type="component" value="Unassembled WGS sequence"/>
</dbReference>
<sequence>MVGNQFKISEKKNLNSLESQTVFKQTNHSNAPGTSLGLPENITGSLAYLFGFFTGIIILFLEKENHFVRFHAIQSIGISLVFLVLFNGLGMLPVIGWLAEVILSPIGLVLWIIFMLNAYDGKYSKFIYIGNFAEKQFR</sequence>
<dbReference type="Pfam" id="PF09685">
    <property type="entry name" value="MamF_MmsF"/>
    <property type="match status" value="1"/>
</dbReference>
<evidence type="ECO:0000313" key="7">
    <source>
        <dbReference type="Proteomes" id="UP000242682"/>
    </source>
</evidence>
<comment type="caution">
    <text evidence="6">The sequence shown here is derived from an EMBL/GenBank/DDBJ whole genome shotgun (WGS) entry which is preliminary data.</text>
</comment>
<evidence type="ECO:0000313" key="6">
    <source>
        <dbReference type="EMBL" id="PSL31685.1"/>
    </source>
</evidence>
<organism evidence="6 7">
    <name type="scientific">Planomicrobium soli</name>
    <dbReference type="NCBI Taxonomy" id="1176648"/>
    <lineage>
        <taxon>Bacteria</taxon>
        <taxon>Bacillati</taxon>
        <taxon>Bacillota</taxon>
        <taxon>Bacilli</taxon>
        <taxon>Bacillales</taxon>
        <taxon>Caryophanaceae</taxon>
        <taxon>Planomicrobium</taxon>
    </lineage>
</organism>
<reference evidence="6 7" key="1">
    <citation type="submission" date="2018-03" db="EMBL/GenBank/DDBJ databases">
        <title>Genomic Encyclopedia of Type Strains, Phase III (KMG-III): the genomes of soil and plant-associated and newly described type strains.</title>
        <authorList>
            <person name="Whitman W."/>
        </authorList>
    </citation>
    <scope>NUCLEOTIDE SEQUENCE [LARGE SCALE GENOMIC DNA]</scope>
    <source>
        <strain evidence="6 7">CGMCC 1.12259</strain>
    </source>
</reference>
<accession>A0A2P8GCT1</accession>
<keyword evidence="7" id="KW-1185">Reference proteome</keyword>
<evidence type="ECO:0000256" key="2">
    <source>
        <dbReference type="ARBA" id="ARBA00022692"/>
    </source>
</evidence>
<dbReference type="RefSeq" id="WP_245894539.1">
    <property type="nucleotide sequence ID" value="NZ_PYAT01000011.1"/>
</dbReference>